<feature type="domain" description="Aminopeptidase P N-terminal" evidence="14">
    <location>
        <begin position="7"/>
        <end position="144"/>
    </location>
</feature>
<evidence type="ECO:0000256" key="11">
    <source>
        <dbReference type="ARBA" id="ARBA00075356"/>
    </source>
</evidence>
<dbReference type="OrthoDB" id="9806388at2"/>
<evidence type="ECO:0000256" key="6">
    <source>
        <dbReference type="ARBA" id="ARBA00022723"/>
    </source>
</evidence>
<dbReference type="Pfam" id="PF05195">
    <property type="entry name" value="AMP_N"/>
    <property type="match status" value="1"/>
</dbReference>
<dbReference type="PANTHER" id="PTHR43226:SF4">
    <property type="entry name" value="XAA-PRO AMINOPEPTIDASE 3"/>
    <property type="match status" value="1"/>
</dbReference>
<evidence type="ECO:0000256" key="7">
    <source>
        <dbReference type="ARBA" id="ARBA00022801"/>
    </source>
</evidence>
<dbReference type="GO" id="GO:0030145">
    <property type="term" value="F:manganese ion binding"/>
    <property type="evidence" value="ECO:0007669"/>
    <property type="project" value="InterPro"/>
</dbReference>
<dbReference type="InterPro" id="IPR029149">
    <property type="entry name" value="Creatin/AminoP/Spt16_N"/>
</dbReference>
<dbReference type="STRING" id="1938817.SAMN06296008_103219"/>
<dbReference type="InterPro" id="IPR036005">
    <property type="entry name" value="Creatinase/aminopeptidase-like"/>
</dbReference>
<evidence type="ECO:0000256" key="9">
    <source>
        <dbReference type="ARBA" id="ARBA00023211"/>
    </source>
</evidence>
<comment type="similarity">
    <text evidence="3 13">Belongs to the peptidase M24B family.</text>
</comment>
<dbReference type="InterPro" id="IPR052433">
    <property type="entry name" value="X-Pro_dipept-like"/>
</dbReference>
<dbReference type="InterPro" id="IPR000994">
    <property type="entry name" value="Pept_M24"/>
</dbReference>
<name>A0A1W1YPW5_9BURK</name>
<accession>A0A1W1YPW5</accession>
<proteinExistence type="inferred from homology"/>
<organism evidence="15 16">
    <name type="scientific">Polynucleobacter kasalickyi</name>
    <dbReference type="NCBI Taxonomy" id="1938817"/>
    <lineage>
        <taxon>Bacteria</taxon>
        <taxon>Pseudomonadati</taxon>
        <taxon>Pseudomonadota</taxon>
        <taxon>Betaproteobacteria</taxon>
        <taxon>Burkholderiales</taxon>
        <taxon>Burkholderiaceae</taxon>
        <taxon>Polynucleobacter</taxon>
    </lineage>
</organism>
<dbReference type="SUPFAM" id="SSF55920">
    <property type="entry name" value="Creatinase/aminopeptidase"/>
    <property type="match status" value="1"/>
</dbReference>
<dbReference type="GO" id="GO:0005829">
    <property type="term" value="C:cytosol"/>
    <property type="evidence" value="ECO:0007669"/>
    <property type="project" value="TreeGrafter"/>
</dbReference>
<gene>
    <name evidence="15" type="ORF">SAMN06296008_103219</name>
</gene>
<keyword evidence="8" id="KW-0482">Metalloprotease</keyword>
<dbReference type="Proteomes" id="UP000192708">
    <property type="component" value="Unassembled WGS sequence"/>
</dbReference>
<evidence type="ECO:0000256" key="8">
    <source>
        <dbReference type="ARBA" id="ARBA00023049"/>
    </source>
</evidence>
<dbReference type="InterPro" id="IPR007865">
    <property type="entry name" value="Aminopep_P_N"/>
</dbReference>
<evidence type="ECO:0000256" key="10">
    <source>
        <dbReference type="ARBA" id="ARBA00069363"/>
    </source>
</evidence>
<evidence type="ECO:0000259" key="14">
    <source>
        <dbReference type="SMART" id="SM01011"/>
    </source>
</evidence>
<comment type="cofactor">
    <cofactor evidence="2">
        <name>Mn(2+)</name>
        <dbReference type="ChEBI" id="CHEBI:29035"/>
    </cofactor>
</comment>
<keyword evidence="15" id="KW-0031">Aminopeptidase</keyword>
<dbReference type="Pfam" id="PF00557">
    <property type="entry name" value="Peptidase_M24"/>
    <property type="match status" value="1"/>
</dbReference>
<keyword evidence="9" id="KW-0464">Manganese</keyword>
<dbReference type="AlphaFoldDB" id="A0A1W1YPW5"/>
<evidence type="ECO:0000256" key="1">
    <source>
        <dbReference type="ARBA" id="ARBA00001424"/>
    </source>
</evidence>
<evidence type="ECO:0000256" key="4">
    <source>
        <dbReference type="ARBA" id="ARBA00012574"/>
    </source>
</evidence>
<reference evidence="15 16" key="1">
    <citation type="submission" date="2017-04" db="EMBL/GenBank/DDBJ databases">
        <authorList>
            <person name="Afonso C.L."/>
            <person name="Miller P.J."/>
            <person name="Scott M.A."/>
            <person name="Spackman E."/>
            <person name="Goraichik I."/>
            <person name="Dimitrov K.M."/>
            <person name="Suarez D.L."/>
            <person name="Swayne D.E."/>
        </authorList>
    </citation>
    <scope>NUCLEOTIDE SEQUENCE [LARGE SCALE GENOMIC DNA]</scope>
    <source>
        <strain evidence="15 16">VK13</strain>
    </source>
</reference>
<keyword evidence="6 13" id="KW-0479">Metal-binding</keyword>
<dbReference type="GO" id="GO:0006508">
    <property type="term" value="P:proteolysis"/>
    <property type="evidence" value="ECO:0007669"/>
    <property type="project" value="UniProtKB-KW"/>
</dbReference>
<evidence type="ECO:0000313" key="16">
    <source>
        <dbReference type="Proteomes" id="UP000192708"/>
    </source>
</evidence>
<evidence type="ECO:0000256" key="13">
    <source>
        <dbReference type="RuleBase" id="RU000590"/>
    </source>
</evidence>
<dbReference type="Gene3D" id="3.40.350.10">
    <property type="entry name" value="Creatinase/prolidase N-terminal domain"/>
    <property type="match status" value="1"/>
</dbReference>
<keyword evidence="5" id="KW-0645">Protease</keyword>
<comment type="catalytic activity">
    <reaction evidence="1">
        <text>Release of any N-terminal amino acid, including proline, that is linked to proline, even from a dipeptide or tripeptide.</text>
        <dbReference type="EC" id="3.4.11.9"/>
    </reaction>
</comment>
<evidence type="ECO:0000256" key="5">
    <source>
        <dbReference type="ARBA" id="ARBA00022670"/>
    </source>
</evidence>
<dbReference type="EMBL" id="FWXJ01000003">
    <property type="protein sequence ID" value="SMC37768.1"/>
    <property type="molecule type" value="Genomic_DNA"/>
</dbReference>
<sequence length="453" mass="50972">MKSQLTPPKELFLARRNALVQRIRSISDSSIVILNTAQEVARNRDSEFAYRHDSDFYYLTGFMEPEAFLVIQIKGGETITHLFCRPKDLEREIWDGIRLGPEAAPSQLAIDHAHSIEDLNSKMPDLIAGFDQVFTRNHADTLMDGHLRRWNGELAKKARLGISKPSTFHDVESIVHELRLFKDAQEIAIMQQASWISSQAHLAAMKRSTPGLKEYHLEADILYTFRNHGSESVAYNSIVAAGENACVLHYRAGDSTLQDGDLCLIDAGCELLGYAADITRTFPVNGKFSPAQAQAYNIVLAAQEAAIAKCRAGENFQAPHEAALKVLTQGLFDMGVLNYQQHGSLESAIENKAFQPYYMHRTSHWLGMDVHDVGSYREPHDPNKAWRILRPNMVLTVEPGLYFRPSKEIPPEFWNIGIRIEDDVVITTDAPMILTRDVPVKIEDIEAWMAKSS</sequence>
<evidence type="ECO:0000256" key="3">
    <source>
        <dbReference type="ARBA" id="ARBA00008766"/>
    </source>
</evidence>
<dbReference type="FunFam" id="3.90.230.10:FF:000002">
    <property type="entry name" value="Xaa-Pro aminopeptidase 3"/>
    <property type="match status" value="1"/>
</dbReference>
<protein>
    <recommendedName>
        <fullName evidence="10">Xaa-Pro aminopeptidase</fullName>
        <ecNumber evidence="4">3.4.11.9</ecNumber>
    </recommendedName>
    <alternativeName>
        <fullName evidence="11">Aminopeptidase P II</fullName>
    </alternativeName>
    <alternativeName>
        <fullName evidence="12">X-Pro aminopeptidase</fullName>
    </alternativeName>
</protein>
<dbReference type="SUPFAM" id="SSF53092">
    <property type="entry name" value="Creatinase/prolidase N-terminal domain"/>
    <property type="match status" value="1"/>
</dbReference>
<dbReference type="PROSITE" id="PS00491">
    <property type="entry name" value="PROLINE_PEPTIDASE"/>
    <property type="match status" value="1"/>
</dbReference>
<dbReference type="CDD" id="cd01087">
    <property type="entry name" value="Prolidase"/>
    <property type="match status" value="1"/>
</dbReference>
<dbReference type="Gene3D" id="3.90.230.10">
    <property type="entry name" value="Creatinase/methionine aminopeptidase superfamily"/>
    <property type="match status" value="1"/>
</dbReference>
<keyword evidence="16" id="KW-1185">Reference proteome</keyword>
<evidence type="ECO:0000256" key="12">
    <source>
        <dbReference type="ARBA" id="ARBA00081411"/>
    </source>
</evidence>
<evidence type="ECO:0000256" key="2">
    <source>
        <dbReference type="ARBA" id="ARBA00001936"/>
    </source>
</evidence>
<dbReference type="RefSeq" id="WP_084282928.1">
    <property type="nucleotide sequence ID" value="NZ_FWXJ01000003.1"/>
</dbReference>
<keyword evidence="7" id="KW-0378">Hydrolase</keyword>
<dbReference type="EC" id="3.4.11.9" evidence="4"/>
<dbReference type="InterPro" id="IPR001131">
    <property type="entry name" value="Peptidase_M24B_aminopep-P_CS"/>
</dbReference>
<evidence type="ECO:0000313" key="15">
    <source>
        <dbReference type="EMBL" id="SMC37768.1"/>
    </source>
</evidence>
<dbReference type="PANTHER" id="PTHR43226">
    <property type="entry name" value="XAA-PRO AMINOPEPTIDASE 3"/>
    <property type="match status" value="1"/>
</dbReference>
<dbReference type="GO" id="GO:0070006">
    <property type="term" value="F:metalloaminopeptidase activity"/>
    <property type="evidence" value="ECO:0007669"/>
    <property type="project" value="InterPro"/>
</dbReference>
<dbReference type="SMART" id="SM01011">
    <property type="entry name" value="AMP_N"/>
    <property type="match status" value="1"/>
</dbReference>